<dbReference type="Proteomes" id="UP000198384">
    <property type="component" value="Unassembled WGS sequence"/>
</dbReference>
<dbReference type="RefSeq" id="WP_089380714.1">
    <property type="nucleotide sequence ID" value="NZ_FZNT01000003.1"/>
</dbReference>
<keyword evidence="2" id="KW-0378">Hydrolase</keyword>
<sequence length="282" mass="32715">MKKTMYLLFICLMCFVSVANSQTAAKKNEKGRQITLMTYNLKFASPTYKPSWEVRRKMQVDMIRKYNPDVIGTQEGLKEQIDYLAEQLPEYTVVGEGRQGGDDDEHMAIFFKRSKFRLRELNSFALSKTPEILGSGPSVNPRIMTWARFAFINKLIDGEEEVHPSDYRDHWDNTQEFYVFNTHFFNGKSEGLERLNAAKLINEKIKPFNRFGEWTKERPLFLMGDFNALPSSDVYKEFVGNENLGGPNLFKDCKNGGEGTDFCEITNCEIRTHIFKYLRKNA</sequence>
<dbReference type="AlphaFoldDB" id="A0A238WAW7"/>
<gene>
    <name evidence="2" type="ORF">SAMN06265371_10329</name>
</gene>
<dbReference type="EMBL" id="FZNT01000003">
    <property type="protein sequence ID" value="SNR43702.1"/>
    <property type="molecule type" value="Genomic_DNA"/>
</dbReference>
<keyword evidence="3" id="KW-1185">Reference proteome</keyword>
<evidence type="ECO:0000313" key="3">
    <source>
        <dbReference type="Proteomes" id="UP000198384"/>
    </source>
</evidence>
<proteinExistence type="predicted"/>
<keyword evidence="2" id="KW-0269">Exonuclease</keyword>
<dbReference type="PANTHER" id="PTHR12121">
    <property type="entry name" value="CARBON CATABOLITE REPRESSOR PROTEIN 4"/>
    <property type="match status" value="1"/>
</dbReference>
<name>A0A238WAW7_9FLAO</name>
<protein>
    <submittedName>
        <fullName evidence="2">Endonuclease/Exonuclease/phosphatase family protein</fullName>
    </submittedName>
</protein>
<keyword evidence="2" id="KW-0540">Nuclease</keyword>
<dbReference type="SUPFAM" id="SSF56219">
    <property type="entry name" value="DNase I-like"/>
    <property type="match status" value="1"/>
</dbReference>
<accession>A0A238WAW7</accession>
<feature type="signal peptide" evidence="1">
    <location>
        <begin position="1"/>
        <end position="21"/>
    </location>
</feature>
<dbReference type="PANTHER" id="PTHR12121:SF36">
    <property type="entry name" value="ENDONUCLEASE_EXONUCLEASE_PHOSPHATASE DOMAIN-CONTAINING PROTEIN"/>
    <property type="match status" value="1"/>
</dbReference>
<dbReference type="GO" id="GO:0004519">
    <property type="term" value="F:endonuclease activity"/>
    <property type="evidence" value="ECO:0007669"/>
    <property type="project" value="UniProtKB-KW"/>
</dbReference>
<dbReference type="OrthoDB" id="9793162at2"/>
<feature type="chain" id="PRO_5012104926" evidence="1">
    <location>
        <begin position="22"/>
        <end position="282"/>
    </location>
</feature>
<dbReference type="InterPro" id="IPR050410">
    <property type="entry name" value="CCR4/nocturin_mRNA_transcr"/>
</dbReference>
<evidence type="ECO:0000313" key="2">
    <source>
        <dbReference type="EMBL" id="SNR43702.1"/>
    </source>
</evidence>
<organism evidence="2 3">
    <name type="scientific">Lutibacter agarilyticus</name>
    <dbReference type="NCBI Taxonomy" id="1109740"/>
    <lineage>
        <taxon>Bacteria</taxon>
        <taxon>Pseudomonadati</taxon>
        <taxon>Bacteroidota</taxon>
        <taxon>Flavobacteriia</taxon>
        <taxon>Flavobacteriales</taxon>
        <taxon>Flavobacteriaceae</taxon>
        <taxon>Lutibacter</taxon>
    </lineage>
</organism>
<evidence type="ECO:0000256" key="1">
    <source>
        <dbReference type="SAM" id="SignalP"/>
    </source>
</evidence>
<dbReference type="InterPro" id="IPR036691">
    <property type="entry name" value="Endo/exonu/phosph_ase_sf"/>
</dbReference>
<dbReference type="Gene3D" id="3.60.10.10">
    <property type="entry name" value="Endonuclease/exonuclease/phosphatase"/>
    <property type="match status" value="1"/>
</dbReference>
<dbReference type="GO" id="GO:0000175">
    <property type="term" value="F:3'-5'-RNA exonuclease activity"/>
    <property type="evidence" value="ECO:0007669"/>
    <property type="project" value="TreeGrafter"/>
</dbReference>
<keyword evidence="2" id="KW-0255">Endonuclease</keyword>
<reference evidence="2 3" key="1">
    <citation type="submission" date="2017-06" db="EMBL/GenBank/DDBJ databases">
        <authorList>
            <person name="Kim H.J."/>
            <person name="Triplett B.A."/>
        </authorList>
    </citation>
    <scope>NUCLEOTIDE SEQUENCE [LARGE SCALE GENOMIC DNA]</scope>
    <source>
        <strain evidence="2 3">DSM 29150</strain>
    </source>
</reference>
<keyword evidence="1" id="KW-0732">Signal</keyword>